<sequence>MKLTVHQQIHINFLKVDAITNSSVLQVGSSGSIQSVSNSYNTGEYDEPAQPAEPLDQPLVRIPKLPIPEQTEKE</sequence>
<organism evidence="2 3">
    <name type="scientific">Alkalibacillus haloalkaliphilus</name>
    <dbReference type="NCBI Taxonomy" id="94136"/>
    <lineage>
        <taxon>Bacteria</taxon>
        <taxon>Bacillati</taxon>
        <taxon>Bacillota</taxon>
        <taxon>Bacilli</taxon>
        <taxon>Bacillales</taxon>
        <taxon>Bacillaceae</taxon>
        <taxon>Alkalibacillus</taxon>
    </lineage>
</organism>
<evidence type="ECO:0000313" key="2">
    <source>
        <dbReference type="EMBL" id="GEN45684.1"/>
    </source>
</evidence>
<evidence type="ECO:0000313" key="3">
    <source>
        <dbReference type="Proteomes" id="UP000321440"/>
    </source>
</evidence>
<keyword evidence="3" id="KW-1185">Reference proteome</keyword>
<comment type="caution">
    <text evidence="2">The sequence shown here is derived from an EMBL/GenBank/DDBJ whole genome shotgun (WGS) entry which is preliminary data.</text>
</comment>
<dbReference type="AlphaFoldDB" id="A0A511W3L4"/>
<name>A0A511W3L4_9BACI</name>
<feature type="compositionally biased region" description="Low complexity" evidence="1">
    <location>
        <begin position="30"/>
        <end position="39"/>
    </location>
</feature>
<dbReference type="EMBL" id="BJYA01000010">
    <property type="protein sequence ID" value="GEN45684.1"/>
    <property type="molecule type" value="Genomic_DNA"/>
</dbReference>
<accession>A0A511W3L4</accession>
<dbReference type="Pfam" id="PF10803">
    <property type="entry name" value="GerPB"/>
    <property type="match status" value="1"/>
</dbReference>
<dbReference type="InterPro" id="IPR024255">
    <property type="entry name" value="GerPB"/>
</dbReference>
<protein>
    <recommendedName>
        <fullName evidence="4">Spore germination protein GerPB</fullName>
    </recommendedName>
</protein>
<dbReference type="Proteomes" id="UP000321440">
    <property type="component" value="Unassembled WGS sequence"/>
</dbReference>
<evidence type="ECO:0008006" key="4">
    <source>
        <dbReference type="Google" id="ProtNLM"/>
    </source>
</evidence>
<feature type="region of interest" description="Disordered" evidence="1">
    <location>
        <begin position="30"/>
        <end position="57"/>
    </location>
</feature>
<dbReference type="RefSeq" id="WP_146815835.1">
    <property type="nucleotide sequence ID" value="NZ_BJYA01000010.1"/>
</dbReference>
<reference evidence="2 3" key="1">
    <citation type="submission" date="2019-07" db="EMBL/GenBank/DDBJ databases">
        <title>Whole genome shotgun sequence of Alkalibacillus haloalkaliphilus NBRC 103110.</title>
        <authorList>
            <person name="Hosoyama A."/>
            <person name="Uohara A."/>
            <person name="Ohji S."/>
            <person name="Ichikawa N."/>
        </authorList>
    </citation>
    <scope>NUCLEOTIDE SEQUENCE [LARGE SCALE GENOMIC DNA]</scope>
    <source>
        <strain evidence="2 3">NBRC 103110</strain>
    </source>
</reference>
<gene>
    <name evidence="2" type="ORF">AHA02nite_14600</name>
</gene>
<proteinExistence type="predicted"/>
<dbReference type="OrthoDB" id="2971631at2"/>
<evidence type="ECO:0000256" key="1">
    <source>
        <dbReference type="SAM" id="MobiDB-lite"/>
    </source>
</evidence>